<comment type="caution">
    <text evidence="2">The sequence shown here is derived from an EMBL/GenBank/DDBJ whole genome shotgun (WGS) entry which is preliminary data.</text>
</comment>
<reference evidence="2 3" key="1">
    <citation type="submission" date="2019-02" db="EMBL/GenBank/DDBJ databases">
        <title>Deep-cultivation of Planctomycetes and their phenomic and genomic characterization uncovers novel biology.</title>
        <authorList>
            <person name="Wiegand S."/>
            <person name="Jogler M."/>
            <person name="Boedeker C."/>
            <person name="Pinto D."/>
            <person name="Vollmers J."/>
            <person name="Rivas-Marin E."/>
            <person name="Kohn T."/>
            <person name="Peeters S.H."/>
            <person name="Heuer A."/>
            <person name="Rast P."/>
            <person name="Oberbeckmann S."/>
            <person name="Bunk B."/>
            <person name="Jeske O."/>
            <person name="Meyerdierks A."/>
            <person name="Storesund J.E."/>
            <person name="Kallscheuer N."/>
            <person name="Luecker S."/>
            <person name="Lage O.M."/>
            <person name="Pohl T."/>
            <person name="Merkel B.J."/>
            <person name="Hornburger P."/>
            <person name="Mueller R.-W."/>
            <person name="Bruemmer F."/>
            <person name="Labrenz M."/>
            <person name="Spormann A.M."/>
            <person name="Op Den Camp H."/>
            <person name="Overmann J."/>
            <person name="Amann R."/>
            <person name="Jetten M.S.M."/>
            <person name="Mascher T."/>
            <person name="Medema M.H."/>
            <person name="Devos D.P."/>
            <person name="Kaster A.-K."/>
            <person name="Ovreas L."/>
            <person name="Rohde M."/>
            <person name="Galperin M.Y."/>
            <person name="Jogler C."/>
        </authorList>
    </citation>
    <scope>NUCLEOTIDE SEQUENCE [LARGE SCALE GENOMIC DNA]</scope>
    <source>
        <strain evidence="2 3">CA85</strain>
    </source>
</reference>
<feature type="compositionally biased region" description="Polar residues" evidence="1">
    <location>
        <begin position="1"/>
        <end position="13"/>
    </location>
</feature>
<dbReference type="AlphaFoldDB" id="A0A5C5YJP7"/>
<evidence type="ECO:0000313" key="3">
    <source>
        <dbReference type="Proteomes" id="UP000318053"/>
    </source>
</evidence>
<dbReference type="OrthoDB" id="286312at2"/>
<dbReference type="EMBL" id="SJPK01000001">
    <property type="protein sequence ID" value="TWT75047.1"/>
    <property type="molecule type" value="Genomic_DNA"/>
</dbReference>
<keyword evidence="3" id="KW-1185">Reference proteome</keyword>
<evidence type="ECO:0000313" key="2">
    <source>
        <dbReference type="EMBL" id="TWT75047.1"/>
    </source>
</evidence>
<sequence>MNEASASSVKNSDTASSSGGSTAGGLSSRGSGGGSRGSLSNSQWLKISSSVHLGRSQQTWTGAGSAAGYVLRYLTPMRRLMVDVTGGEKEADRALAILVTHLVRAGFSGHDRGRLRDFLVRGIRSAAKARFDESVQQNETAELESSTAEAPVPPKIDRAKLESPKWLGYWRDGILQRSWRSLERYQHARRYEQAAPTESIEGEPLREDYIHDVLQIAMAHPKDNPKGWAGRLSPLGDRRASPDEVVTQLELARIRFAQYVADEVAQTLEVPQPDLIEAEIKSLGLSKAFMGVKVET</sequence>
<protein>
    <submittedName>
        <fullName evidence="2">Uncharacterized protein</fullName>
    </submittedName>
</protein>
<gene>
    <name evidence="2" type="ORF">CA85_03350</name>
</gene>
<evidence type="ECO:0000256" key="1">
    <source>
        <dbReference type="SAM" id="MobiDB-lite"/>
    </source>
</evidence>
<accession>A0A5C5YJP7</accession>
<dbReference type="Proteomes" id="UP000318053">
    <property type="component" value="Unassembled WGS sequence"/>
</dbReference>
<feature type="region of interest" description="Disordered" evidence="1">
    <location>
        <begin position="1"/>
        <end position="40"/>
    </location>
</feature>
<name>A0A5C5YJP7_9BACT</name>
<proteinExistence type="predicted"/>
<feature type="compositionally biased region" description="Low complexity" evidence="1">
    <location>
        <begin position="14"/>
        <end position="29"/>
    </location>
</feature>
<dbReference type="RefSeq" id="WP_146389543.1">
    <property type="nucleotide sequence ID" value="NZ_SJPK01000001.1"/>
</dbReference>
<organism evidence="2 3">
    <name type="scientific">Allorhodopirellula solitaria</name>
    <dbReference type="NCBI Taxonomy" id="2527987"/>
    <lineage>
        <taxon>Bacteria</taxon>
        <taxon>Pseudomonadati</taxon>
        <taxon>Planctomycetota</taxon>
        <taxon>Planctomycetia</taxon>
        <taxon>Pirellulales</taxon>
        <taxon>Pirellulaceae</taxon>
        <taxon>Allorhodopirellula</taxon>
    </lineage>
</organism>